<evidence type="ECO:0000313" key="3">
    <source>
        <dbReference type="EMBL" id="ORV09836.1"/>
    </source>
</evidence>
<proteinExistence type="predicted"/>
<reference evidence="4 6" key="2">
    <citation type="journal article" date="2017" name="Infect. Genet. Evol.">
        <title>The new phylogeny of the genus Mycobacterium: The old and the news.</title>
        <authorList>
            <person name="Tortoli E."/>
            <person name="Fedrizzi T."/>
            <person name="Meehan C.J."/>
            <person name="Trovato A."/>
            <person name="Grottola A."/>
            <person name="Giacobazzi E."/>
            <person name="Serpini G.F."/>
            <person name="Tagliazucchi S."/>
            <person name="Fabio A."/>
            <person name="Bettua C."/>
            <person name="Bertorelli R."/>
            <person name="Frascaro F."/>
            <person name="De Sanctis V."/>
            <person name="Pecorari M."/>
            <person name="Jousson O."/>
            <person name="Segata N."/>
            <person name="Cirillo D.M."/>
        </authorList>
    </citation>
    <scope>NUCLEOTIDE SEQUENCE [LARGE SCALE GENOMIC DNA]</scope>
    <source>
        <strain evidence="4 6">NCTC 12882</strain>
    </source>
</reference>
<accession>A0A1X1RMM9</accession>
<dbReference type="AlphaFoldDB" id="A0A1X1RMM9"/>
<sequence length="120" mass="12800">MPIGRSTNSQGQRVLTKALLAIALVATTALQPALAYADPDSDFLKALNMYGIDLSVMMGHTITPQDAIELGHDICNDLHSGKSAEAETNEVYRIMPKITDKQAGNLVSAAQLTICPDTES</sequence>
<name>A0A1X1RMM9_MYCCE</name>
<dbReference type="EMBL" id="PDKV01000006">
    <property type="protein sequence ID" value="PIB79645.1"/>
    <property type="molecule type" value="Genomic_DNA"/>
</dbReference>
<reference evidence="3 5" key="1">
    <citation type="submission" date="2016-01" db="EMBL/GenBank/DDBJ databases">
        <title>The new phylogeny of the genus Mycobacterium.</title>
        <authorList>
            <person name="Tarcisio F."/>
            <person name="Conor M."/>
            <person name="Antonella G."/>
            <person name="Elisabetta G."/>
            <person name="Giulia F.S."/>
            <person name="Sara T."/>
            <person name="Anna F."/>
            <person name="Clotilde B."/>
            <person name="Roberto B."/>
            <person name="Veronica D.S."/>
            <person name="Fabio R."/>
            <person name="Monica P."/>
            <person name="Olivier J."/>
            <person name="Enrico T."/>
            <person name="Nicola S."/>
        </authorList>
    </citation>
    <scope>NUCLEOTIDE SEQUENCE [LARGE SCALE GENOMIC DNA]</scope>
    <source>
        <strain evidence="3 5">DSM 44243</strain>
    </source>
</reference>
<evidence type="ECO:0000313" key="6">
    <source>
        <dbReference type="Proteomes" id="UP000230971"/>
    </source>
</evidence>
<evidence type="ECO:0000313" key="5">
    <source>
        <dbReference type="Proteomes" id="UP000193907"/>
    </source>
</evidence>
<keyword evidence="1" id="KW-0732">Signal</keyword>
<dbReference type="InterPro" id="IPR007969">
    <property type="entry name" value="DUF732"/>
</dbReference>
<dbReference type="Proteomes" id="UP000230971">
    <property type="component" value="Unassembled WGS sequence"/>
</dbReference>
<evidence type="ECO:0000313" key="4">
    <source>
        <dbReference type="EMBL" id="PIB79645.1"/>
    </source>
</evidence>
<dbReference type="Pfam" id="PF05305">
    <property type="entry name" value="DUF732"/>
    <property type="match status" value="1"/>
</dbReference>
<evidence type="ECO:0000259" key="2">
    <source>
        <dbReference type="Pfam" id="PF05305"/>
    </source>
</evidence>
<evidence type="ECO:0000256" key="1">
    <source>
        <dbReference type="SAM" id="SignalP"/>
    </source>
</evidence>
<gene>
    <name evidence="3" type="ORF">AWB95_16515</name>
    <name evidence="4" type="ORF">CQY23_06925</name>
</gene>
<feature type="chain" id="PRO_5014277388" evidence="1">
    <location>
        <begin position="38"/>
        <end position="120"/>
    </location>
</feature>
<organism evidence="3 5">
    <name type="scientific">Mycobacterium celatum</name>
    <dbReference type="NCBI Taxonomy" id="28045"/>
    <lineage>
        <taxon>Bacteria</taxon>
        <taxon>Bacillati</taxon>
        <taxon>Actinomycetota</taxon>
        <taxon>Actinomycetes</taxon>
        <taxon>Mycobacteriales</taxon>
        <taxon>Mycobacteriaceae</taxon>
        <taxon>Mycobacterium</taxon>
    </lineage>
</organism>
<comment type="caution">
    <text evidence="3">The sequence shown here is derived from an EMBL/GenBank/DDBJ whole genome shotgun (WGS) entry which is preliminary data.</text>
</comment>
<protein>
    <submittedName>
        <fullName evidence="4">DUF732 domain-containing protein</fullName>
    </submittedName>
</protein>
<dbReference type="OrthoDB" id="4734115at2"/>
<dbReference type="EMBL" id="LQOM01000037">
    <property type="protein sequence ID" value="ORV09836.1"/>
    <property type="molecule type" value="Genomic_DNA"/>
</dbReference>
<keyword evidence="5" id="KW-1185">Reference proteome</keyword>
<dbReference type="Proteomes" id="UP000193907">
    <property type="component" value="Unassembled WGS sequence"/>
</dbReference>
<feature type="domain" description="DUF732" evidence="2">
    <location>
        <begin position="40"/>
        <end position="117"/>
    </location>
</feature>
<feature type="signal peptide" evidence="1">
    <location>
        <begin position="1"/>
        <end position="37"/>
    </location>
</feature>